<dbReference type="PANTHER" id="PTHR43542:SF1">
    <property type="entry name" value="METHYLTRANSFERASE"/>
    <property type="match status" value="1"/>
</dbReference>
<dbReference type="AlphaFoldDB" id="A0A538U493"/>
<comment type="caution">
    <text evidence="3">The sequence shown here is derived from an EMBL/GenBank/DDBJ whole genome shotgun (WGS) entry which is preliminary data.</text>
</comment>
<dbReference type="Proteomes" id="UP000319771">
    <property type="component" value="Unassembled WGS sequence"/>
</dbReference>
<dbReference type="InterPro" id="IPR029063">
    <property type="entry name" value="SAM-dependent_MTases_sf"/>
</dbReference>
<proteinExistence type="predicted"/>
<dbReference type="EC" id="2.1.1.171" evidence="3"/>
<keyword evidence="1 3" id="KW-0489">Methyltransferase</keyword>
<reference evidence="3 4" key="1">
    <citation type="journal article" date="2019" name="Nat. Microbiol.">
        <title>Mediterranean grassland soil C-N compound turnover is dependent on rainfall and depth, and is mediated by genomically divergent microorganisms.</title>
        <authorList>
            <person name="Diamond S."/>
            <person name="Andeer P.F."/>
            <person name="Li Z."/>
            <person name="Crits-Christoph A."/>
            <person name="Burstein D."/>
            <person name="Anantharaman K."/>
            <person name="Lane K.R."/>
            <person name="Thomas B.C."/>
            <person name="Pan C."/>
            <person name="Northen T.R."/>
            <person name="Banfield J.F."/>
        </authorList>
    </citation>
    <scope>NUCLEOTIDE SEQUENCE [LARGE SCALE GENOMIC DNA]</scope>
    <source>
        <strain evidence="3">WS_11</strain>
    </source>
</reference>
<sequence length="195" mass="20940">MRVIAGEFGGRRLKAPRGRGTRPTSDRVREALFMALEPWLGVRVVDLYAGSGALGIEALSRGALRADFVESDAAARGALTENLALLGVTERARVWPLALPAGLARLGRTLAEADIVLADPPYGGEPARATLEALGAPAVLREGARVVIEHHAKDALPERCGRLALARARRYGETMVSTYRVAAGERPRETEEERP</sequence>
<organism evidence="3 4">
    <name type="scientific">Eiseniibacteriota bacterium</name>
    <dbReference type="NCBI Taxonomy" id="2212470"/>
    <lineage>
        <taxon>Bacteria</taxon>
        <taxon>Candidatus Eiseniibacteriota</taxon>
    </lineage>
</organism>
<dbReference type="PIRSF" id="PIRSF004553">
    <property type="entry name" value="CHP00095"/>
    <property type="match status" value="1"/>
</dbReference>
<protein>
    <submittedName>
        <fullName evidence="3">16S rRNA (Guanine(966)-N(2))-methyltransferase RsmD</fullName>
        <ecNumber evidence="3">2.1.1.171</ecNumber>
    </submittedName>
</protein>
<evidence type="ECO:0000313" key="3">
    <source>
        <dbReference type="EMBL" id="TMQ70714.1"/>
    </source>
</evidence>
<evidence type="ECO:0000313" key="4">
    <source>
        <dbReference type="Proteomes" id="UP000319771"/>
    </source>
</evidence>
<keyword evidence="2 3" id="KW-0808">Transferase</keyword>
<dbReference type="PANTHER" id="PTHR43542">
    <property type="entry name" value="METHYLTRANSFERASE"/>
    <property type="match status" value="1"/>
</dbReference>
<gene>
    <name evidence="3" type="primary">rsmD</name>
    <name evidence="3" type="ORF">E6K81_11970</name>
</gene>
<dbReference type="EMBL" id="VBPB01000209">
    <property type="protein sequence ID" value="TMQ70714.1"/>
    <property type="molecule type" value="Genomic_DNA"/>
</dbReference>
<dbReference type="NCBIfam" id="TIGR00095">
    <property type="entry name" value="16S rRNA (guanine(966)-N(2))-methyltransferase RsmD"/>
    <property type="match status" value="1"/>
</dbReference>
<dbReference type="InterPro" id="IPR004398">
    <property type="entry name" value="RNA_MeTrfase_RsmD"/>
</dbReference>
<dbReference type="Pfam" id="PF03602">
    <property type="entry name" value="Cons_hypoth95"/>
    <property type="match status" value="1"/>
</dbReference>
<dbReference type="Gene3D" id="3.40.50.150">
    <property type="entry name" value="Vaccinia Virus protein VP39"/>
    <property type="match status" value="1"/>
</dbReference>
<dbReference type="GO" id="GO:0052913">
    <property type="term" value="F:16S rRNA (guanine(966)-N(2))-methyltransferase activity"/>
    <property type="evidence" value="ECO:0007669"/>
    <property type="project" value="UniProtKB-EC"/>
</dbReference>
<accession>A0A538U493</accession>
<dbReference type="SUPFAM" id="SSF53335">
    <property type="entry name" value="S-adenosyl-L-methionine-dependent methyltransferases"/>
    <property type="match status" value="1"/>
</dbReference>
<name>A0A538U493_UNCEI</name>
<evidence type="ECO:0000256" key="1">
    <source>
        <dbReference type="ARBA" id="ARBA00022603"/>
    </source>
</evidence>
<evidence type="ECO:0000256" key="2">
    <source>
        <dbReference type="ARBA" id="ARBA00022679"/>
    </source>
</evidence>